<dbReference type="OrthoDB" id="9776380at2"/>
<protein>
    <recommendedName>
        <fullName evidence="8">Ferrochelatase</fullName>
        <ecNumber evidence="8">4.98.1.1</ecNumber>
    </recommendedName>
    <alternativeName>
        <fullName evidence="8">Heme synthase</fullName>
    </alternativeName>
    <alternativeName>
        <fullName evidence="8">Protoheme ferro-lyase</fullName>
    </alternativeName>
</protein>
<dbReference type="NCBIfam" id="NF000689">
    <property type="entry name" value="PRK00035.2-1"/>
    <property type="match status" value="1"/>
</dbReference>
<dbReference type="InterPro" id="IPR001015">
    <property type="entry name" value="Ferrochelatase"/>
</dbReference>
<evidence type="ECO:0000256" key="2">
    <source>
        <dbReference type="ARBA" id="ARBA00022723"/>
    </source>
</evidence>
<dbReference type="Pfam" id="PF00762">
    <property type="entry name" value="Ferrochelatase"/>
    <property type="match status" value="1"/>
</dbReference>
<keyword evidence="2 8" id="KW-0479">Metal-binding</keyword>
<feature type="binding site" evidence="8">
    <location>
        <position position="266"/>
    </location>
    <ligand>
        <name>Fe(2+)</name>
        <dbReference type="ChEBI" id="CHEBI:29033"/>
    </ligand>
</feature>
<dbReference type="NCBIfam" id="TIGR00109">
    <property type="entry name" value="hemH"/>
    <property type="match status" value="1"/>
</dbReference>
<name>A0A2S8FEU5_9BACT</name>
<comment type="function">
    <text evidence="8">Catalyzes the ferrous insertion into protoporphyrin IX.</text>
</comment>
<comment type="similarity">
    <text evidence="1 8 9">Belongs to the ferrochelatase family.</text>
</comment>
<dbReference type="GO" id="GO:0005737">
    <property type="term" value="C:cytoplasm"/>
    <property type="evidence" value="ECO:0007669"/>
    <property type="project" value="UniProtKB-SubCell"/>
</dbReference>
<dbReference type="AlphaFoldDB" id="A0A2S8FEU5"/>
<keyword evidence="6 8" id="KW-0627">Porphyrin biosynthesis</keyword>
<evidence type="ECO:0000256" key="9">
    <source>
        <dbReference type="RuleBase" id="RU004185"/>
    </source>
</evidence>
<organism evidence="10 11">
    <name type="scientific">Blastopirellula marina</name>
    <dbReference type="NCBI Taxonomy" id="124"/>
    <lineage>
        <taxon>Bacteria</taxon>
        <taxon>Pseudomonadati</taxon>
        <taxon>Planctomycetota</taxon>
        <taxon>Planctomycetia</taxon>
        <taxon>Pirellulales</taxon>
        <taxon>Pirellulaceae</taxon>
        <taxon>Blastopirellula</taxon>
    </lineage>
</organism>
<dbReference type="PANTHER" id="PTHR11108">
    <property type="entry name" value="FERROCHELATASE"/>
    <property type="match status" value="1"/>
</dbReference>
<proteinExistence type="inferred from homology"/>
<dbReference type="InterPro" id="IPR033644">
    <property type="entry name" value="Ferrochelatase_C"/>
</dbReference>
<sequence>MIKPPYDALLVLSFGGPEKPDDVIPFLENVLRGRNVPRERMLEVAEHYYHFGGKSPINDQNRALIEALNSELTSHNIPLPIYWGNRNWYPLLPDTIQQMYDDGHRKVLVFVTSIFSSYSGCRQYREDIQRALHELNLAEEMSLDKIRTFYNHPDFIETMADRVRDAIGELPEEGSDQRKVLFTAHSIPNAMAATCAYEKQLTESSRLISEAVGIEDWSLVYQSRSGPPQQPWLEPDVCDVIQEIADQNSARQVVIVPVGFVSDHMEVIYDLDDEAAKLSQKVGITMARAKTAGTHPTFVSMIRKLIEERLGMITEREAIGNFDPSHDVCPVDCCKYEPRRPAPGPPTE</sequence>
<evidence type="ECO:0000256" key="3">
    <source>
        <dbReference type="ARBA" id="ARBA00023004"/>
    </source>
</evidence>
<dbReference type="GO" id="GO:0006783">
    <property type="term" value="P:heme biosynthetic process"/>
    <property type="evidence" value="ECO:0007669"/>
    <property type="project" value="UniProtKB-UniRule"/>
</dbReference>
<dbReference type="UniPathway" id="UPA00252">
    <property type="reaction ID" value="UER00325"/>
</dbReference>
<dbReference type="HAMAP" id="MF_00323">
    <property type="entry name" value="Ferrochelatase"/>
    <property type="match status" value="1"/>
</dbReference>
<evidence type="ECO:0000256" key="6">
    <source>
        <dbReference type="ARBA" id="ARBA00023244"/>
    </source>
</evidence>
<dbReference type="GO" id="GO:0046872">
    <property type="term" value="F:metal ion binding"/>
    <property type="evidence" value="ECO:0007669"/>
    <property type="project" value="UniProtKB-KW"/>
</dbReference>
<evidence type="ECO:0000256" key="8">
    <source>
        <dbReference type="HAMAP-Rule" id="MF_00323"/>
    </source>
</evidence>
<evidence type="ECO:0000313" key="11">
    <source>
        <dbReference type="Proteomes" id="UP000240009"/>
    </source>
</evidence>
<keyword evidence="4 8" id="KW-0350">Heme biosynthesis</keyword>
<dbReference type="Gene3D" id="3.40.50.1400">
    <property type="match status" value="2"/>
</dbReference>
<dbReference type="CDD" id="cd03411">
    <property type="entry name" value="Ferrochelatase_N"/>
    <property type="match status" value="1"/>
</dbReference>
<evidence type="ECO:0000313" key="10">
    <source>
        <dbReference type="EMBL" id="PQO30685.1"/>
    </source>
</evidence>
<evidence type="ECO:0000256" key="7">
    <source>
        <dbReference type="ARBA" id="ARBA00024536"/>
    </source>
</evidence>
<evidence type="ECO:0000256" key="1">
    <source>
        <dbReference type="ARBA" id="ARBA00007718"/>
    </source>
</evidence>
<evidence type="ECO:0000256" key="4">
    <source>
        <dbReference type="ARBA" id="ARBA00023133"/>
    </source>
</evidence>
<dbReference type="PANTHER" id="PTHR11108:SF1">
    <property type="entry name" value="FERROCHELATASE, MITOCHONDRIAL"/>
    <property type="match status" value="1"/>
</dbReference>
<dbReference type="Proteomes" id="UP000240009">
    <property type="component" value="Unassembled WGS sequence"/>
</dbReference>
<reference evidence="10 11" key="1">
    <citation type="submission" date="2018-02" db="EMBL/GenBank/DDBJ databases">
        <title>Comparative genomes isolates from brazilian mangrove.</title>
        <authorList>
            <person name="Araujo J.E."/>
            <person name="Taketani R.G."/>
            <person name="Silva M.C.P."/>
            <person name="Loureco M.V."/>
            <person name="Andreote F.D."/>
        </authorList>
    </citation>
    <scope>NUCLEOTIDE SEQUENCE [LARGE SCALE GENOMIC DNA]</scope>
    <source>
        <strain evidence="10 11">HEX-2 MGV</strain>
    </source>
</reference>
<feature type="binding site" evidence="8">
    <location>
        <position position="185"/>
    </location>
    <ligand>
        <name>Fe(2+)</name>
        <dbReference type="ChEBI" id="CHEBI:29033"/>
    </ligand>
</feature>
<comment type="catalytic activity">
    <reaction evidence="8">
        <text>heme b + 2 H(+) = protoporphyrin IX + Fe(2+)</text>
        <dbReference type="Rhea" id="RHEA:22584"/>
        <dbReference type="ChEBI" id="CHEBI:15378"/>
        <dbReference type="ChEBI" id="CHEBI:29033"/>
        <dbReference type="ChEBI" id="CHEBI:57306"/>
        <dbReference type="ChEBI" id="CHEBI:60344"/>
        <dbReference type="EC" id="4.98.1.1"/>
    </reaction>
</comment>
<dbReference type="CDD" id="cd00419">
    <property type="entry name" value="Ferrochelatase_C"/>
    <property type="match status" value="1"/>
</dbReference>
<dbReference type="FunFam" id="3.40.50.1400:FF:000007">
    <property type="entry name" value="Ferrochelatase"/>
    <property type="match status" value="1"/>
</dbReference>
<keyword evidence="3 8" id="KW-0408">Iron</keyword>
<gene>
    <name evidence="8" type="primary">hemH</name>
    <name evidence="10" type="ORF">C5Y96_14565</name>
</gene>
<dbReference type="EC" id="4.98.1.1" evidence="8"/>
<comment type="subcellular location">
    <subcellularLocation>
        <location evidence="8">Cytoplasm</location>
    </subcellularLocation>
</comment>
<dbReference type="GO" id="GO:0004325">
    <property type="term" value="F:ferrochelatase activity"/>
    <property type="evidence" value="ECO:0007669"/>
    <property type="project" value="UniProtKB-UniRule"/>
</dbReference>
<keyword evidence="5 8" id="KW-0456">Lyase</keyword>
<dbReference type="RefSeq" id="WP_105354657.1">
    <property type="nucleotide sequence ID" value="NZ_PUIA01000038.1"/>
</dbReference>
<comment type="catalytic activity">
    <reaction evidence="7">
        <text>Fe-coproporphyrin III + 2 H(+) = coproporphyrin III + Fe(2+)</text>
        <dbReference type="Rhea" id="RHEA:49572"/>
        <dbReference type="ChEBI" id="CHEBI:15378"/>
        <dbReference type="ChEBI" id="CHEBI:29033"/>
        <dbReference type="ChEBI" id="CHEBI:68438"/>
        <dbReference type="ChEBI" id="CHEBI:131725"/>
        <dbReference type="EC" id="4.99.1.9"/>
    </reaction>
    <physiologicalReaction direction="right-to-left" evidence="7">
        <dbReference type="Rhea" id="RHEA:49574"/>
    </physiologicalReaction>
</comment>
<comment type="pathway">
    <text evidence="8">Porphyrin-containing compound metabolism; protoheme biosynthesis; protoheme from protoporphyrin-IX: step 1/1.</text>
</comment>
<accession>A0A2S8FEU5</accession>
<dbReference type="SUPFAM" id="SSF53800">
    <property type="entry name" value="Chelatase"/>
    <property type="match status" value="1"/>
</dbReference>
<comment type="caution">
    <text evidence="10">The sequence shown here is derived from an EMBL/GenBank/DDBJ whole genome shotgun (WGS) entry which is preliminary data.</text>
</comment>
<dbReference type="EMBL" id="PUIA01000038">
    <property type="protein sequence ID" value="PQO30685.1"/>
    <property type="molecule type" value="Genomic_DNA"/>
</dbReference>
<evidence type="ECO:0000256" key="5">
    <source>
        <dbReference type="ARBA" id="ARBA00023239"/>
    </source>
</evidence>
<dbReference type="InterPro" id="IPR033659">
    <property type="entry name" value="Ferrochelatase_N"/>
</dbReference>
<keyword evidence="8" id="KW-0963">Cytoplasm</keyword>